<dbReference type="RefSeq" id="WP_207870522.1">
    <property type="nucleotide sequence ID" value="NZ_CP062222.1"/>
</dbReference>
<dbReference type="KEGG" id="bgoe:IFJ75_19495"/>
<keyword evidence="3" id="KW-1185">Reference proteome</keyword>
<dbReference type="NCBIfam" id="NF047637">
    <property type="entry name" value="lipo_CC0125"/>
    <property type="match status" value="1"/>
</dbReference>
<protein>
    <recommendedName>
        <fullName evidence="4">Lipoprotein</fullName>
    </recommendedName>
</protein>
<gene>
    <name evidence="2" type="ORF">IFJ75_19495</name>
</gene>
<evidence type="ECO:0000313" key="2">
    <source>
        <dbReference type="EMBL" id="QTC91347.1"/>
    </source>
</evidence>
<dbReference type="PROSITE" id="PS51257">
    <property type="entry name" value="PROKAR_LIPOPROTEIN"/>
    <property type="match status" value="1"/>
</dbReference>
<evidence type="ECO:0000256" key="1">
    <source>
        <dbReference type="SAM" id="SignalP"/>
    </source>
</evidence>
<dbReference type="EMBL" id="CP062222">
    <property type="protein sequence ID" value="QTC91347.1"/>
    <property type="molecule type" value="Genomic_DNA"/>
</dbReference>
<feature type="signal peptide" evidence="1">
    <location>
        <begin position="1"/>
        <end position="20"/>
    </location>
</feature>
<sequence>MKTRFLKPVLLAAAASLALAACATSTPYQPVGTGGARGGYAEQRLENDRYRVSFAGNSVTSREQVEMGLLLRSAELTKQNGFDWFATVNRATDRDTRYQNLSGPYGDPFYTGRYGGYWGPSWRFYGNGGWSPWGSPWGRGWGPGFNDWDVRQIDRYEASSEIVMGRGAKPAGDPNAFDAGEVIANLGPRVTRAGS</sequence>
<reference evidence="2" key="1">
    <citation type="submission" date="2020-09" db="EMBL/GenBank/DDBJ databases">
        <title>Brevundimonas sp. LVF2 isolated from a puddle in Goettingen, Germany.</title>
        <authorList>
            <person name="Friedrich I."/>
            <person name="Klassen A."/>
            <person name="Hannes N."/>
            <person name="Schneider D."/>
            <person name="Hertel R."/>
            <person name="Daniel R."/>
        </authorList>
    </citation>
    <scope>NUCLEOTIDE SEQUENCE</scope>
    <source>
        <strain evidence="2">LVF2</strain>
    </source>
</reference>
<name>A0A975GVF3_9CAUL</name>
<dbReference type="Proteomes" id="UP000663918">
    <property type="component" value="Chromosome"/>
</dbReference>
<proteinExistence type="predicted"/>
<organism evidence="2 3">
    <name type="scientific">Brevundimonas goettingensis</name>
    <dbReference type="NCBI Taxonomy" id="2774190"/>
    <lineage>
        <taxon>Bacteria</taxon>
        <taxon>Pseudomonadati</taxon>
        <taxon>Pseudomonadota</taxon>
        <taxon>Alphaproteobacteria</taxon>
        <taxon>Caulobacterales</taxon>
        <taxon>Caulobacteraceae</taxon>
        <taxon>Brevundimonas</taxon>
    </lineage>
</organism>
<dbReference type="AlphaFoldDB" id="A0A975GVF3"/>
<keyword evidence="1" id="KW-0732">Signal</keyword>
<evidence type="ECO:0008006" key="4">
    <source>
        <dbReference type="Google" id="ProtNLM"/>
    </source>
</evidence>
<feature type="chain" id="PRO_5037823262" description="Lipoprotein" evidence="1">
    <location>
        <begin position="21"/>
        <end position="195"/>
    </location>
</feature>
<evidence type="ECO:0000313" key="3">
    <source>
        <dbReference type="Proteomes" id="UP000663918"/>
    </source>
</evidence>
<accession>A0A975GVF3</accession>